<proteinExistence type="predicted"/>
<feature type="transmembrane region" description="Helical" evidence="1">
    <location>
        <begin position="41"/>
        <end position="58"/>
    </location>
</feature>
<accession>A0A1I2G7J0</accession>
<gene>
    <name evidence="2" type="ORF">SAMN05216574_10954</name>
</gene>
<evidence type="ECO:0000256" key="1">
    <source>
        <dbReference type="SAM" id="Phobius"/>
    </source>
</evidence>
<dbReference type="EMBL" id="FOND01000009">
    <property type="protein sequence ID" value="SFF13113.1"/>
    <property type="molecule type" value="Genomic_DNA"/>
</dbReference>
<dbReference type="PANTHER" id="PTHR36974">
    <property type="entry name" value="MEMBRANE PROTEIN-RELATED"/>
    <property type="match status" value="1"/>
</dbReference>
<feature type="transmembrane region" description="Helical" evidence="1">
    <location>
        <begin position="65"/>
        <end position="83"/>
    </location>
</feature>
<dbReference type="Proteomes" id="UP000198589">
    <property type="component" value="Unassembled WGS sequence"/>
</dbReference>
<protein>
    <submittedName>
        <fullName evidence="2">Uncharacterized membrane protein</fullName>
    </submittedName>
</protein>
<sequence>MRRPGRAIGLAALLGGSGVLHLLRPRTYEWLVPPELGDARGWVLASGVAELGTAALLSASATRRAGGWAAAGLLLAFLPAHLHTFRVVPRRPLPLAVAALRLPLQAPLVGVALGVARGR</sequence>
<keyword evidence="1" id="KW-0812">Transmembrane</keyword>
<dbReference type="PANTHER" id="PTHR36974:SF1">
    <property type="entry name" value="DOXX FAMILY MEMBRANE PROTEIN"/>
    <property type="match status" value="1"/>
</dbReference>
<organism evidence="2 3">
    <name type="scientific">Blastococcus tunisiensis</name>
    <dbReference type="NCBI Taxonomy" id="1798228"/>
    <lineage>
        <taxon>Bacteria</taxon>
        <taxon>Bacillati</taxon>
        <taxon>Actinomycetota</taxon>
        <taxon>Actinomycetes</taxon>
        <taxon>Geodermatophilales</taxon>
        <taxon>Geodermatophilaceae</taxon>
        <taxon>Blastococcus</taxon>
    </lineage>
</organism>
<evidence type="ECO:0000313" key="2">
    <source>
        <dbReference type="EMBL" id="SFF13113.1"/>
    </source>
</evidence>
<name>A0A1I2G7J0_9ACTN</name>
<dbReference type="RefSeq" id="WP_092199012.1">
    <property type="nucleotide sequence ID" value="NZ_FOND01000009.1"/>
</dbReference>
<keyword evidence="3" id="KW-1185">Reference proteome</keyword>
<dbReference type="STRING" id="1798228.SAMN05216574_10954"/>
<evidence type="ECO:0000313" key="3">
    <source>
        <dbReference type="Proteomes" id="UP000198589"/>
    </source>
</evidence>
<keyword evidence="1" id="KW-1133">Transmembrane helix</keyword>
<feature type="transmembrane region" description="Helical" evidence="1">
    <location>
        <begin position="95"/>
        <end position="116"/>
    </location>
</feature>
<reference evidence="3" key="1">
    <citation type="submission" date="2016-10" db="EMBL/GenBank/DDBJ databases">
        <authorList>
            <person name="Varghese N."/>
            <person name="Submissions S."/>
        </authorList>
    </citation>
    <scope>NUCLEOTIDE SEQUENCE [LARGE SCALE GENOMIC DNA]</scope>
    <source>
        <strain evidence="3">DSM 46838</strain>
    </source>
</reference>
<dbReference type="AlphaFoldDB" id="A0A1I2G7J0"/>
<keyword evidence="1" id="KW-0472">Membrane</keyword>